<name>D5L2N1_9VIRU</name>
<accession>D5L2N1</accession>
<protein>
    <submittedName>
        <fullName evidence="3">Hypothetical membrane protein</fullName>
    </submittedName>
</protein>
<sequence length="51" mass="5088">MVLGINPDSDYAVSESNGSDETESNNPIIGTVTAKVALAVAIVGLVILGGD</sequence>
<reference evidence="3" key="1">
    <citation type="journal article" date="2010" name="Environ. Microbiol.">
        <title>The metavirome of a hypersaline environment.</title>
        <authorList>
            <person name="Santos F."/>
            <person name="Yarza P."/>
            <person name="Parro V."/>
            <person name="Briones C."/>
            <person name="Anton J."/>
        </authorList>
    </citation>
    <scope>NUCLEOTIDE SEQUENCE</scope>
</reference>
<evidence type="ECO:0000313" key="3">
    <source>
        <dbReference type="EMBL" id="ADE29289.1"/>
    </source>
</evidence>
<evidence type="ECO:0000256" key="1">
    <source>
        <dbReference type="SAM" id="MobiDB-lite"/>
    </source>
</evidence>
<keyword evidence="2" id="KW-1133">Transmembrane helix</keyword>
<organism evidence="3">
    <name type="scientific">uncultured virus</name>
    <dbReference type="NCBI Taxonomy" id="340016"/>
    <lineage>
        <taxon>Viruses</taxon>
        <taxon>environmental samples</taxon>
    </lineage>
</organism>
<keyword evidence="2" id="KW-0812">Transmembrane</keyword>
<dbReference type="EMBL" id="GU735348">
    <property type="protein sequence ID" value="ADE29289.1"/>
    <property type="molecule type" value="Genomic_DNA"/>
</dbReference>
<feature type="transmembrane region" description="Helical" evidence="2">
    <location>
        <begin position="28"/>
        <end position="48"/>
    </location>
</feature>
<feature type="region of interest" description="Disordered" evidence="1">
    <location>
        <begin position="1"/>
        <end position="26"/>
    </location>
</feature>
<evidence type="ECO:0000256" key="2">
    <source>
        <dbReference type="SAM" id="Phobius"/>
    </source>
</evidence>
<keyword evidence="2" id="KW-0472">Membrane</keyword>
<proteinExistence type="predicted"/>